<dbReference type="NCBIfam" id="TIGR01653">
    <property type="entry name" value="lactococcin_972"/>
    <property type="match status" value="1"/>
</dbReference>
<dbReference type="RefSeq" id="WP_345407604.1">
    <property type="nucleotide sequence ID" value="NZ_BAABHG010000023.1"/>
</dbReference>
<evidence type="ECO:0000313" key="2">
    <source>
        <dbReference type="EMBL" id="MFD2464092.1"/>
    </source>
</evidence>
<feature type="chain" id="PRO_5046755005" evidence="1">
    <location>
        <begin position="34"/>
        <end position="104"/>
    </location>
</feature>
<dbReference type="InterPro" id="IPR006540">
    <property type="entry name" value="Lactococcin_972"/>
</dbReference>
<dbReference type="PROSITE" id="PS51318">
    <property type="entry name" value="TAT"/>
    <property type="match status" value="1"/>
</dbReference>
<dbReference type="Proteomes" id="UP001597419">
    <property type="component" value="Unassembled WGS sequence"/>
</dbReference>
<feature type="signal peptide" evidence="1">
    <location>
        <begin position="1"/>
        <end position="33"/>
    </location>
</feature>
<dbReference type="EMBL" id="JBHUKU010000024">
    <property type="protein sequence ID" value="MFD2464092.1"/>
    <property type="molecule type" value="Genomic_DNA"/>
</dbReference>
<comment type="caution">
    <text evidence="2">The sequence shown here is derived from an EMBL/GenBank/DDBJ whole genome shotgun (WGS) entry which is preliminary data.</text>
</comment>
<dbReference type="Pfam" id="PF09683">
    <property type="entry name" value="Lactococcin_972"/>
    <property type="match status" value="1"/>
</dbReference>
<organism evidence="2 3">
    <name type="scientific">Amycolatopsis samaneae</name>
    <dbReference type="NCBI Taxonomy" id="664691"/>
    <lineage>
        <taxon>Bacteria</taxon>
        <taxon>Bacillati</taxon>
        <taxon>Actinomycetota</taxon>
        <taxon>Actinomycetes</taxon>
        <taxon>Pseudonocardiales</taxon>
        <taxon>Pseudonocardiaceae</taxon>
        <taxon>Amycolatopsis</taxon>
    </lineage>
</organism>
<dbReference type="InterPro" id="IPR006311">
    <property type="entry name" value="TAT_signal"/>
</dbReference>
<proteinExistence type="predicted"/>
<sequence length="104" mass="10723">MATTGRTRRARMGVTVAAAIVTAMTGTAAPALATTEPAGGGTWSYGVSLGVNYSDYYHPTKWHKSSVRSGGVTRHSGCAAPGTWSHATISAAISGNKAYWDDSC</sequence>
<keyword evidence="3" id="KW-1185">Reference proteome</keyword>
<name>A0ABW5GTB9_9PSEU</name>
<evidence type="ECO:0000256" key="1">
    <source>
        <dbReference type="SAM" id="SignalP"/>
    </source>
</evidence>
<reference evidence="3" key="1">
    <citation type="journal article" date="2019" name="Int. J. Syst. Evol. Microbiol.">
        <title>The Global Catalogue of Microorganisms (GCM) 10K type strain sequencing project: providing services to taxonomists for standard genome sequencing and annotation.</title>
        <authorList>
            <consortium name="The Broad Institute Genomics Platform"/>
            <consortium name="The Broad Institute Genome Sequencing Center for Infectious Disease"/>
            <person name="Wu L."/>
            <person name="Ma J."/>
        </authorList>
    </citation>
    <scope>NUCLEOTIDE SEQUENCE [LARGE SCALE GENOMIC DNA]</scope>
    <source>
        <strain evidence="3">CGMCC 4.7643</strain>
    </source>
</reference>
<dbReference type="Gene3D" id="2.60.40.2850">
    <property type="match status" value="1"/>
</dbReference>
<protein>
    <submittedName>
        <fullName evidence="2">Lactococcin 972 family bacteriocin</fullName>
    </submittedName>
</protein>
<accession>A0ABW5GTB9</accession>
<keyword evidence="1" id="KW-0732">Signal</keyword>
<gene>
    <name evidence="2" type="ORF">ACFSYJ_36120</name>
</gene>
<evidence type="ECO:0000313" key="3">
    <source>
        <dbReference type="Proteomes" id="UP001597419"/>
    </source>
</evidence>